<dbReference type="PROSITE" id="PS00802">
    <property type="entry name" value="TRANSKETOLASE_2"/>
    <property type="match status" value="1"/>
</dbReference>
<evidence type="ECO:0000256" key="8">
    <source>
        <dbReference type="ARBA" id="ARBA00023052"/>
    </source>
</evidence>
<reference evidence="12" key="1">
    <citation type="submission" date="2020-10" db="EMBL/GenBank/DDBJ databases">
        <authorList>
            <person name="Gilroy R."/>
        </authorList>
    </citation>
    <scope>NUCLEOTIDE SEQUENCE</scope>
    <source>
        <strain evidence="12">G3-8215</strain>
    </source>
</reference>
<dbReference type="GO" id="GO:0030976">
    <property type="term" value="F:thiamine pyrophosphate binding"/>
    <property type="evidence" value="ECO:0007669"/>
    <property type="project" value="UniProtKB-UniRule"/>
</dbReference>
<dbReference type="AlphaFoldDB" id="A0A940DT23"/>
<dbReference type="CDD" id="cd07033">
    <property type="entry name" value="TPP_PYR_DXS_TK_like"/>
    <property type="match status" value="1"/>
</dbReference>
<keyword evidence="5 10" id="KW-0479">Metal-binding</keyword>
<feature type="binding site" evidence="10">
    <location>
        <position position="284"/>
    </location>
    <ligand>
        <name>thiamine diphosphate</name>
        <dbReference type="ChEBI" id="CHEBI:58937"/>
    </ligand>
</feature>
<dbReference type="Gene3D" id="3.40.50.970">
    <property type="match status" value="2"/>
</dbReference>
<comment type="caution">
    <text evidence="12">The sequence shown here is derived from an EMBL/GenBank/DDBJ whole genome shotgun (WGS) entry which is preliminary data.</text>
</comment>
<dbReference type="EC" id="2.2.1.7" evidence="10"/>
<dbReference type="PANTHER" id="PTHR43322">
    <property type="entry name" value="1-D-DEOXYXYLULOSE 5-PHOSPHATE SYNTHASE-RELATED"/>
    <property type="match status" value="1"/>
</dbReference>
<organism evidence="12 13">
    <name type="scientific">Candidatus Cryptobacteroides avicola</name>
    <dbReference type="NCBI Taxonomy" id="2840757"/>
    <lineage>
        <taxon>Bacteria</taxon>
        <taxon>Pseudomonadati</taxon>
        <taxon>Bacteroidota</taxon>
        <taxon>Bacteroidia</taxon>
        <taxon>Bacteroidales</taxon>
        <taxon>Candidatus Cryptobacteroides</taxon>
    </lineage>
</organism>
<dbReference type="InterPro" id="IPR029061">
    <property type="entry name" value="THDP-binding"/>
</dbReference>
<dbReference type="InterPro" id="IPR009014">
    <property type="entry name" value="Transketo_C/PFOR_II"/>
</dbReference>
<proteinExistence type="inferred from homology"/>
<evidence type="ECO:0000256" key="5">
    <source>
        <dbReference type="ARBA" id="ARBA00022723"/>
    </source>
</evidence>
<evidence type="ECO:0000313" key="13">
    <source>
        <dbReference type="Proteomes" id="UP000725002"/>
    </source>
</evidence>
<dbReference type="Pfam" id="PF02779">
    <property type="entry name" value="Transket_pyr"/>
    <property type="match status" value="1"/>
</dbReference>
<keyword evidence="8 10" id="KW-0786">Thiamine pyrophosphate</keyword>
<dbReference type="Pfam" id="PF13292">
    <property type="entry name" value="DXP_synthase_N"/>
    <property type="match status" value="1"/>
</dbReference>
<evidence type="ECO:0000256" key="4">
    <source>
        <dbReference type="ARBA" id="ARBA00022679"/>
    </source>
</evidence>
<feature type="binding site" evidence="10">
    <location>
        <position position="367"/>
    </location>
    <ligand>
        <name>thiamine diphosphate</name>
        <dbReference type="ChEBI" id="CHEBI:58937"/>
    </ligand>
</feature>
<dbReference type="InterPro" id="IPR005475">
    <property type="entry name" value="Transketolase-like_Pyr-bd"/>
</dbReference>
<evidence type="ECO:0000256" key="9">
    <source>
        <dbReference type="ARBA" id="ARBA00023229"/>
    </source>
</evidence>
<dbReference type="GO" id="GO:0008661">
    <property type="term" value="F:1-deoxy-D-xylulose-5-phosphate synthase activity"/>
    <property type="evidence" value="ECO:0007669"/>
    <property type="project" value="UniProtKB-UniRule"/>
</dbReference>
<dbReference type="EMBL" id="JADILV010000028">
    <property type="protein sequence ID" value="MBO8483306.1"/>
    <property type="molecule type" value="Genomic_DNA"/>
</dbReference>
<comment type="function">
    <text evidence="10">Catalyzes the acyloin condensation reaction between C atoms 2 and 3 of pyruvate and glyceraldehyde 3-phosphate to yield 1-deoxy-D-xylulose-5-phosphate (DXP).</text>
</comment>
<dbReference type="GO" id="GO:0000287">
    <property type="term" value="F:magnesium ion binding"/>
    <property type="evidence" value="ECO:0007669"/>
    <property type="project" value="UniProtKB-UniRule"/>
</dbReference>
<keyword evidence="6 10" id="KW-0460">Magnesium</keyword>
<protein>
    <recommendedName>
        <fullName evidence="10">1-deoxy-D-xylulose-5-phosphate synthase</fullName>
        <ecNumber evidence="10">2.2.1.7</ecNumber>
    </recommendedName>
    <alternativeName>
        <fullName evidence="10">1-deoxyxylulose-5-phosphate synthase</fullName>
        <shortName evidence="10">DXP synthase</shortName>
        <shortName evidence="10">DXPS</shortName>
    </alternativeName>
</protein>
<dbReference type="Pfam" id="PF02780">
    <property type="entry name" value="Transketolase_C"/>
    <property type="match status" value="1"/>
</dbReference>
<feature type="domain" description="Transketolase-like pyrimidine-binding" evidence="11">
    <location>
        <begin position="316"/>
        <end position="481"/>
    </location>
</feature>
<comment type="catalytic activity">
    <reaction evidence="10">
        <text>D-glyceraldehyde 3-phosphate + pyruvate + H(+) = 1-deoxy-D-xylulose 5-phosphate + CO2</text>
        <dbReference type="Rhea" id="RHEA:12605"/>
        <dbReference type="ChEBI" id="CHEBI:15361"/>
        <dbReference type="ChEBI" id="CHEBI:15378"/>
        <dbReference type="ChEBI" id="CHEBI:16526"/>
        <dbReference type="ChEBI" id="CHEBI:57792"/>
        <dbReference type="ChEBI" id="CHEBI:59776"/>
        <dbReference type="EC" id="2.2.1.7"/>
    </reaction>
</comment>
<dbReference type="SUPFAM" id="SSF52518">
    <property type="entry name" value="Thiamin diphosphate-binding fold (THDP-binding)"/>
    <property type="match status" value="2"/>
</dbReference>
<dbReference type="HAMAP" id="MF_00315">
    <property type="entry name" value="DXP_synth"/>
    <property type="match status" value="1"/>
</dbReference>
<dbReference type="InterPro" id="IPR020826">
    <property type="entry name" value="Transketolase_BS"/>
</dbReference>
<dbReference type="NCBIfam" id="NF003933">
    <property type="entry name" value="PRK05444.2-2"/>
    <property type="match status" value="1"/>
</dbReference>
<keyword evidence="7 10" id="KW-0784">Thiamine biosynthesis</keyword>
<dbReference type="GO" id="GO:0019288">
    <property type="term" value="P:isopentenyl diphosphate biosynthetic process, methylerythritol 4-phosphate pathway"/>
    <property type="evidence" value="ECO:0007669"/>
    <property type="project" value="TreeGrafter"/>
</dbReference>
<dbReference type="Proteomes" id="UP000725002">
    <property type="component" value="Unassembled WGS sequence"/>
</dbReference>
<name>A0A940DT23_9BACT</name>
<dbReference type="GO" id="GO:0009228">
    <property type="term" value="P:thiamine biosynthetic process"/>
    <property type="evidence" value="ECO:0007669"/>
    <property type="project" value="UniProtKB-UniRule"/>
</dbReference>
<feature type="binding site" evidence="10">
    <location>
        <position position="175"/>
    </location>
    <ligand>
        <name>thiamine diphosphate</name>
        <dbReference type="ChEBI" id="CHEBI:58937"/>
    </ligand>
</feature>
<evidence type="ECO:0000256" key="10">
    <source>
        <dbReference type="HAMAP-Rule" id="MF_00315"/>
    </source>
</evidence>
<evidence type="ECO:0000256" key="6">
    <source>
        <dbReference type="ARBA" id="ARBA00022842"/>
    </source>
</evidence>
<feature type="binding site" evidence="10">
    <location>
        <begin position="147"/>
        <end position="148"/>
    </location>
    <ligand>
        <name>thiamine diphosphate</name>
        <dbReference type="ChEBI" id="CHEBI:58937"/>
    </ligand>
</feature>
<comment type="cofactor">
    <cofactor evidence="10">
        <name>Mg(2+)</name>
        <dbReference type="ChEBI" id="CHEBI:18420"/>
    </cofactor>
    <text evidence="10">Binds 1 Mg(2+) ion per subunit.</text>
</comment>
<gene>
    <name evidence="10" type="primary">dxs</name>
    <name evidence="12" type="ORF">IAB75_04230</name>
</gene>
<dbReference type="SUPFAM" id="SSF52922">
    <property type="entry name" value="TK C-terminal domain-like"/>
    <property type="match status" value="1"/>
</dbReference>
<evidence type="ECO:0000259" key="11">
    <source>
        <dbReference type="SMART" id="SM00861"/>
    </source>
</evidence>
<dbReference type="NCBIfam" id="TIGR00204">
    <property type="entry name" value="dxs"/>
    <property type="match status" value="1"/>
</dbReference>
<feature type="binding site" evidence="10">
    <location>
        <begin position="115"/>
        <end position="117"/>
    </location>
    <ligand>
        <name>thiamine diphosphate</name>
        <dbReference type="ChEBI" id="CHEBI:58937"/>
    </ligand>
</feature>
<comment type="subunit">
    <text evidence="3 10">Homodimer.</text>
</comment>
<reference evidence="12" key="2">
    <citation type="journal article" date="2021" name="PeerJ">
        <title>Extensive microbial diversity within the chicken gut microbiome revealed by metagenomics and culture.</title>
        <authorList>
            <person name="Gilroy R."/>
            <person name="Ravi A."/>
            <person name="Getino M."/>
            <person name="Pursley I."/>
            <person name="Horton D.L."/>
            <person name="Alikhan N.F."/>
            <person name="Baker D."/>
            <person name="Gharbi K."/>
            <person name="Hall N."/>
            <person name="Watson M."/>
            <person name="Adriaenssens E.M."/>
            <person name="Foster-Nyarko E."/>
            <person name="Jarju S."/>
            <person name="Secka A."/>
            <person name="Antonio M."/>
            <person name="Oren A."/>
            <person name="Chaudhuri R.R."/>
            <person name="La Ragione R."/>
            <person name="Hildebrand F."/>
            <person name="Pallen M.J."/>
        </authorList>
    </citation>
    <scope>NUCLEOTIDE SEQUENCE</scope>
    <source>
        <strain evidence="12">G3-8215</strain>
    </source>
</reference>
<dbReference type="SMART" id="SM00861">
    <property type="entry name" value="Transket_pyr"/>
    <property type="match status" value="1"/>
</dbReference>
<comment type="pathway">
    <text evidence="1 10">Metabolic intermediate biosynthesis; 1-deoxy-D-xylulose 5-phosphate biosynthesis; 1-deoxy-D-xylulose 5-phosphate from D-glyceraldehyde 3-phosphate and pyruvate: step 1/1.</text>
</comment>
<evidence type="ECO:0000256" key="3">
    <source>
        <dbReference type="ARBA" id="ARBA00011738"/>
    </source>
</evidence>
<dbReference type="FunFam" id="3.40.50.970:FF:000005">
    <property type="entry name" value="1-deoxy-D-xylulose-5-phosphate synthase"/>
    <property type="match status" value="1"/>
</dbReference>
<dbReference type="InterPro" id="IPR033248">
    <property type="entry name" value="Transketolase_C"/>
</dbReference>
<comment type="similarity">
    <text evidence="2 10">Belongs to the transketolase family. DXPS subfamily.</text>
</comment>
<feature type="binding site" evidence="10">
    <location>
        <position position="175"/>
    </location>
    <ligand>
        <name>Mg(2+)</name>
        <dbReference type="ChEBI" id="CHEBI:18420"/>
    </ligand>
</feature>
<evidence type="ECO:0000313" key="12">
    <source>
        <dbReference type="EMBL" id="MBO8483306.1"/>
    </source>
</evidence>
<dbReference type="PANTHER" id="PTHR43322:SF5">
    <property type="entry name" value="1-DEOXY-D-XYLULOSE-5-PHOSPHATE SYNTHASE, CHLOROPLASTIC"/>
    <property type="match status" value="1"/>
</dbReference>
<comment type="cofactor">
    <cofactor evidence="10">
        <name>thiamine diphosphate</name>
        <dbReference type="ChEBI" id="CHEBI:58937"/>
    </cofactor>
    <text evidence="10">Binds 1 thiamine pyrophosphate per subunit.</text>
</comment>
<dbReference type="Gene3D" id="3.40.50.920">
    <property type="match status" value="1"/>
</dbReference>
<keyword evidence="4 10" id="KW-0808">Transferase</keyword>
<accession>A0A940DT23</accession>
<dbReference type="GO" id="GO:0016114">
    <property type="term" value="P:terpenoid biosynthetic process"/>
    <property type="evidence" value="ECO:0007669"/>
    <property type="project" value="UniProtKB-UniRule"/>
</dbReference>
<evidence type="ECO:0000256" key="2">
    <source>
        <dbReference type="ARBA" id="ARBA00011081"/>
    </source>
</evidence>
<dbReference type="CDD" id="cd02007">
    <property type="entry name" value="TPP_DXS"/>
    <property type="match status" value="1"/>
</dbReference>
<evidence type="ECO:0000256" key="1">
    <source>
        <dbReference type="ARBA" id="ARBA00004980"/>
    </source>
</evidence>
<feature type="binding site" evidence="10">
    <location>
        <position position="146"/>
    </location>
    <ligand>
        <name>Mg(2+)</name>
        <dbReference type="ChEBI" id="CHEBI:18420"/>
    </ligand>
</feature>
<sequence length="631" mass="69037">MYRLLDNVNSPEDIRDFSIEDLKDLCAEIRDYMIECCATNPGHLGSSLGAVELIVGLHYIYNTPKDKLVFDVGHQAYAHKILTGRREAFRENRKLGGISGFTKRSESDFDAFGAGHSSTSISAALGLAEAAKMTGSGEKVVALIGDGALSGGLAFEGLNNAGISKTDLLVIINDNNISIDKNIGAIHEHLLRITTDPTYNRIKKHVWDRIGEGSFRKMVQKFIISTKSSIVSASGGALFESLGFRYFGPIDGNDIAQVTDTLSRLKDIKGPRILHTITTKGKGFAPAEEEQTIWHSPGMFDPVTGKRIKPAGHNESRYQEVFGEVLLELARADERIVGITPAMATGCGMDLLAREMPERFFDVGIAEEHAVTFSAGLAAGGMKPFCNIYSSFSQRAYDQIIHDVALQKLPVVLCFDRSGLVGEDGATHQGVFDMAAYRSIPNTVIAAPMNEIELKQMMYTASTMQEGPFIIRYPRGYGEGVDWRNCDFAELPVGKSEKLIDGTDVAVIAAGPLAARALEAAVRLKSETGTNPAVYNIRYIKPVDTDMLEEAGDKFHTIVTIEDGVIAGGLYGEICEYFAGKDSRPKIVCLGVPDRFIEQGTQSQEKKECGFDPDGIYMKIYEEMQKSYKKD</sequence>
<dbReference type="InterPro" id="IPR005477">
    <property type="entry name" value="Dxylulose-5-P_synthase"/>
</dbReference>
<feature type="binding site" evidence="10">
    <location>
        <position position="74"/>
    </location>
    <ligand>
        <name>thiamine diphosphate</name>
        <dbReference type="ChEBI" id="CHEBI:58937"/>
    </ligand>
</feature>
<evidence type="ECO:0000256" key="7">
    <source>
        <dbReference type="ARBA" id="ARBA00022977"/>
    </source>
</evidence>
<keyword evidence="9 10" id="KW-0414">Isoprene biosynthesis</keyword>
<dbReference type="GO" id="GO:0005829">
    <property type="term" value="C:cytosol"/>
    <property type="evidence" value="ECO:0007669"/>
    <property type="project" value="TreeGrafter"/>
</dbReference>